<evidence type="ECO:0000313" key="2">
    <source>
        <dbReference type="EMBL" id="CAH8381593.1"/>
    </source>
</evidence>
<comment type="caution">
    <text evidence="2">The sequence shown here is derived from an EMBL/GenBank/DDBJ whole genome shotgun (WGS) entry which is preliminary data.</text>
</comment>
<evidence type="ECO:0000313" key="3">
    <source>
        <dbReference type="Proteomes" id="UP001642260"/>
    </source>
</evidence>
<dbReference type="EMBL" id="CAKOAT010516265">
    <property type="protein sequence ID" value="CAH8381593.1"/>
    <property type="molecule type" value="Genomic_DNA"/>
</dbReference>
<sequence>MSLLSIIAAYTEDPHTLRMVKAIANLCGNERNHGAGSVKTKASHGATREVPKTNGGLDVVEMVEGTAASTPTLPAHMELMLR</sequence>
<gene>
    <name evidence="2" type="ORF">ERUC_LOCUS34076</name>
</gene>
<keyword evidence="3" id="KW-1185">Reference proteome</keyword>
<reference evidence="2 3" key="1">
    <citation type="submission" date="2022-03" db="EMBL/GenBank/DDBJ databases">
        <authorList>
            <person name="Macdonald S."/>
            <person name="Ahmed S."/>
            <person name="Newling K."/>
        </authorList>
    </citation>
    <scope>NUCLEOTIDE SEQUENCE [LARGE SCALE GENOMIC DNA]</scope>
</reference>
<feature type="region of interest" description="Disordered" evidence="1">
    <location>
        <begin position="32"/>
        <end position="54"/>
    </location>
</feature>
<name>A0ABC8LDN3_ERUVS</name>
<accession>A0ABC8LDN3</accession>
<dbReference type="AlphaFoldDB" id="A0ABC8LDN3"/>
<protein>
    <submittedName>
        <fullName evidence="2">Uncharacterized protein</fullName>
    </submittedName>
</protein>
<evidence type="ECO:0000256" key="1">
    <source>
        <dbReference type="SAM" id="MobiDB-lite"/>
    </source>
</evidence>
<proteinExistence type="predicted"/>
<dbReference type="Proteomes" id="UP001642260">
    <property type="component" value="Unassembled WGS sequence"/>
</dbReference>
<organism evidence="2 3">
    <name type="scientific">Eruca vesicaria subsp. sativa</name>
    <name type="common">Garden rocket</name>
    <name type="synonym">Eruca sativa</name>
    <dbReference type="NCBI Taxonomy" id="29727"/>
    <lineage>
        <taxon>Eukaryota</taxon>
        <taxon>Viridiplantae</taxon>
        <taxon>Streptophyta</taxon>
        <taxon>Embryophyta</taxon>
        <taxon>Tracheophyta</taxon>
        <taxon>Spermatophyta</taxon>
        <taxon>Magnoliopsida</taxon>
        <taxon>eudicotyledons</taxon>
        <taxon>Gunneridae</taxon>
        <taxon>Pentapetalae</taxon>
        <taxon>rosids</taxon>
        <taxon>malvids</taxon>
        <taxon>Brassicales</taxon>
        <taxon>Brassicaceae</taxon>
        <taxon>Brassiceae</taxon>
        <taxon>Eruca</taxon>
    </lineage>
</organism>